<proteinExistence type="predicted"/>
<gene>
    <name evidence="1" type="ORF">METZ01_LOCUS286950</name>
</gene>
<dbReference type="InterPro" id="IPR008775">
    <property type="entry name" value="Phytyl_CoA_dOase-like"/>
</dbReference>
<sequence length="270" mass="31143">MLDQNQIEEYHRSGVLLLKGILQEWIDELRRGVDANLENPGEFAKVYTGDDEEGYFFGDYCNWSRIQEYRNFLFKSPCASMAGQLMDSKEVRLFHEHVLVKEPGTDKPTPWHHDQPYYCVNGKQGCSFWIPLDPVPKETCPEFILGSHQWGQWYTPTKFIGVEYDREDTSLASIPDIEAKREDYDIRSWEIEPGDAIAFHFLTVHGAPPNISKKHRRRGFAARWLGDDATYAVRSGVTSPPFPGLEKRLNHGDPMDAEEFPIVWEKSSNT</sequence>
<reference evidence="1" key="1">
    <citation type="submission" date="2018-05" db="EMBL/GenBank/DDBJ databases">
        <authorList>
            <person name="Lanie J.A."/>
            <person name="Ng W.-L."/>
            <person name="Kazmierczak K.M."/>
            <person name="Andrzejewski T.M."/>
            <person name="Davidsen T.M."/>
            <person name="Wayne K.J."/>
            <person name="Tettelin H."/>
            <person name="Glass J.I."/>
            <person name="Rusch D."/>
            <person name="Podicherti R."/>
            <person name="Tsui H.-C.T."/>
            <person name="Winkler M.E."/>
        </authorList>
    </citation>
    <scope>NUCLEOTIDE SEQUENCE</scope>
</reference>
<evidence type="ECO:0000313" key="1">
    <source>
        <dbReference type="EMBL" id="SVC34096.1"/>
    </source>
</evidence>
<evidence type="ECO:0008006" key="2">
    <source>
        <dbReference type="Google" id="ProtNLM"/>
    </source>
</evidence>
<dbReference type="PANTHER" id="PTHR20883:SF49">
    <property type="entry name" value="PHYTANOYL-COA DIOXYGENASE"/>
    <property type="match status" value="1"/>
</dbReference>
<protein>
    <recommendedName>
        <fullName evidence="2">Phytanoyl-CoA dioxygenase</fullName>
    </recommendedName>
</protein>
<dbReference type="Gene3D" id="2.60.120.620">
    <property type="entry name" value="q2cbj1_9rhob like domain"/>
    <property type="match status" value="1"/>
</dbReference>
<dbReference type="Pfam" id="PF05721">
    <property type="entry name" value="PhyH"/>
    <property type="match status" value="1"/>
</dbReference>
<organism evidence="1">
    <name type="scientific">marine metagenome</name>
    <dbReference type="NCBI Taxonomy" id="408172"/>
    <lineage>
        <taxon>unclassified sequences</taxon>
        <taxon>metagenomes</taxon>
        <taxon>ecological metagenomes</taxon>
    </lineage>
</organism>
<dbReference type="PANTHER" id="PTHR20883">
    <property type="entry name" value="PHYTANOYL-COA DIOXYGENASE DOMAIN CONTAINING 1"/>
    <property type="match status" value="1"/>
</dbReference>
<dbReference type="SUPFAM" id="SSF51197">
    <property type="entry name" value="Clavaminate synthase-like"/>
    <property type="match status" value="1"/>
</dbReference>
<dbReference type="AlphaFoldDB" id="A0A382LBL7"/>
<dbReference type="EMBL" id="UINC01086022">
    <property type="protein sequence ID" value="SVC34096.1"/>
    <property type="molecule type" value="Genomic_DNA"/>
</dbReference>
<name>A0A382LBL7_9ZZZZ</name>
<accession>A0A382LBL7</accession>